<dbReference type="EMBL" id="CP011269">
    <property type="protein sequence ID" value="ALI25731.1"/>
    <property type="molecule type" value="Genomic_DNA"/>
</dbReference>
<dbReference type="PATRIC" id="fig|1766.6.peg.1866"/>
<gene>
    <name evidence="2" type="ORF">XA26_18840</name>
</gene>
<evidence type="ECO:0000313" key="3">
    <source>
        <dbReference type="Proteomes" id="UP000057134"/>
    </source>
</evidence>
<dbReference type="KEGG" id="mft:XA26_18840"/>
<feature type="region of interest" description="Disordered" evidence="1">
    <location>
        <begin position="1"/>
        <end position="37"/>
    </location>
</feature>
<reference evidence="2 3" key="1">
    <citation type="journal article" date="2015" name="MBio">
        <title>Enzymatic Degradation of Phenazines Can Generate Energy and Protect Sensitive Organisms from Toxicity.</title>
        <authorList>
            <person name="Costa K.C."/>
            <person name="Bergkessel M."/>
            <person name="Saunders S."/>
            <person name="Korlach J."/>
            <person name="Newman D.K."/>
        </authorList>
    </citation>
    <scope>NUCLEOTIDE SEQUENCE [LARGE SCALE GENOMIC DNA]</scope>
    <source>
        <strain evidence="2 3">CT6</strain>
    </source>
</reference>
<sequence length="37" mass="3917">MSRVRRMPRLAAQAERGYAASGPSPTGVIAHQGNHVS</sequence>
<name>A0A0N9XZA8_MYCFO</name>
<accession>A0A0N9XZA8</accession>
<organism evidence="2 3">
    <name type="scientific">Mycolicibacterium fortuitum</name>
    <name type="common">Mycobacterium fortuitum</name>
    <dbReference type="NCBI Taxonomy" id="1766"/>
    <lineage>
        <taxon>Bacteria</taxon>
        <taxon>Bacillati</taxon>
        <taxon>Actinomycetota</taxon>
        <taxon>Actinomycetes</taxon>
        <taxon>Mycobacteriales</taxon>
        <taxon>Mycobacteriaceae</taxon>
        <taxon>Mycolicibacterium</taxon>
    </lineage>
</organism>
<protein>
    <submittedName>
        <fullName evidence="2">Uncharacterized protein</fullName>
    </submittedName>
</protein>
<proteinExistence type="predicted"/>
<evidence type="ECO:0000313" key="2">
    <source>
        <dbReference type="EMBL" id="ALI25731.1"/>
    </source>
</evidence>
<dbReference type="Proteomes" id="UP000057134">
    <property type="component" value="Chromosome"/>
</dbReference>
<keyword evidence="3" id="KW-1185">Reference proteome</keyword>
<evidence type="ECO:0000256" key="1">
    <source>
        <dbReference type="SAM" id="MobiDB-lite"/>
    </source>
</evidence>
<dbReference type="AlphaFoldDB" id="A0A0N9XZA8"/>